<comment type="caution">
    <text evidence="7">The sequence shown here is derived from an EMBL/GenBank/DDBJ whole genome shotgun (WGS) entry which is preliminary data.</text>
</comment>
<dbReference type="Pfam" id="PF02527">
    <property type="entry name" value="GidB"/>
    <property type="match status" value="1"/>
</dbReference>
<dbReference type="PANTHER" id="PTHR31760:SF0">
    <property type="entry name" value="S-ADENOSYL-L-METHIONINE-DEPENDENT METHYLTRANSFERASES SUPERFAMILY PROTEIN"/>
    <property type="match status" value="1"/>
</dbReference>
<dbReference type="Gene3D" id="3.40.50.150">
    <property type="entry name" value="Vaccinia Virus protein VP39"/>
    <property type="match status" value="1"/>
</dbReference>
<comment type="similarity">
    <text evidence="6">Belongs to the methyltransferase superfamily. RNA methyltransferase RsmG family.</text>
</comment>
<name>A0A4V3BKW2_9MICO</name>
<evidence type="ECO:0000256" key="1">
    <source>
        <dbReference type="ARBA" id="ARBA00022490"/>
    </source>
</evidence>
<evidence type="ECO:0000256" key="3">
    <source>
        <dbReference type="ARBA" id="ARBA00022603"/>
    </source>
</evidence>
<keyword evidence="3 6" id="KW-0489">Methyltransferase</keyword>
<evidence type="ECO:0000256" key="2">
    <source>
        <dbReference type="ARBA" id="ARBA00022552"/>
    </source>
</evidence>
<dbReference type="STRING" id="2035.RU06_12665"/>
<comment type="caution">
    <text evidence="6">Lacks conserved residue(s) required for the propagation of feature annotation.</text>
</comment>
<sequence length="214" mass="23184">MTEAAQPVLEDEPAAAATLFGDRIDVARSFTNELARRGEELGLIGPLEPPRLWTRHILNSAVLAPLLEARGRVADVGSGAGLPGLVLAIARPDVHLTLIEPMERRVDWLTTEAERLGLDNVDVVRARAEDVADDIVVDQVTARAVSALSKLIPLTAPLVRSGGQLILMKGARVEDEMEKARKVILRTHLTDVEVLELGVGVVEETTRVFRATVD</sequence>
<comment type="function">
    <text evidence="6">Specifically methylates the N7 position of a guanine in 16S rRNA.</text>
</comment>
<dbReference type="CDD" id="cd02440">
    <property type="entry name" value="AdoMet_MTases"/>
    <property type="match status" value="1"/>
</dbReference>
<dbReference type="AlphaFoldDB" id="A0A4V3BKW2"/>
<dbReference type="InterPro" id="IPR003682">
    <property type="entry name" value="rRNA_ssu_MeTfrase_G"/>
</dbReference>
<dbReference type="EC" id="2.1.1.-" evidence="6"/>
<feature type="binding site" evidence="6">
    <location>
        <begin position="128"/>
        <end position="129"/>
    </location>
    <ligand>
        <name>S-adenosyl-L-methionine</name>
        <dbReference type="ChEBI" id="CHEBI:59789"/>
    </ligand>
</feature>
<accession>A0A4V3BKW2</accession>
<keyword evidence="2 6" id="KW-0698">rRNA processing</keyword>
<dbReference type="Proteomes" id="UP000295764">
    <property type="component" value="Unassembled WGS sequence"/>
</dbReference>
<dbReference type="HAMAP" id="MF_00074">
    <property type="entry name" value="16SrRNA_methyltr_G"/>
    <property type="match status" value="1"/>
</dbReference>
<dbReference type="SUPFAM" id="SSF53335">
    <property type="entry name" value="S-adenosyl-L-methionine-dependent methyltransferases"/>
    <property type="match status" value="1"/>
</dbReference>
<dbReference type="NCBIfam" id="TIGR00138">
    <property type="entry name" value="rsmG_gidB"/>
    <property type="match status" value="1"/>
</dbReference>
<evidence type="ECO:0000313" key="8">
    <source>
        <dbReference type="Proteomes" id="UP000295764"/>
    </source>
</evidence>
<dbReference type="PANTHER" id="PTHR31760">
    <property type="entry name" value="S-ADENOSYL-L-METHIONINE-DEPENDENT METHYLTRANSFERASES SUPERFAMILY PROTEIN"/>
    <property type="match status" value="1"/>
</dbReference>
<keyword evidence="5 6" id="KW-0949">S-adenosyl-L-methionine</keyword>
<dbReference type="GO" id="GO:0005829">
    <property type="term" value="C:cytosol"/>
    <property type="evidence" value="ECO:0007669"/>
    <property type="project" value="TreeGrafter"/>
</dbReference>
<keyword evidence="1 6" id="KW-0963">Cytoplasm</keyword>
<dbReference type="GO" id="GO:0070043">
    <property type="term" value="F:rRNA (guanine-N7-)-methyltransferase activity"/>
    <property type="evidence" value="ECO:0007669"/>
    <property type="project" value="UniProtKB-UniRule"/>
</dbReference>
<proteinExistence type="inferred from homology"/>
<reference evidence="7 8" key="1">
    <citation type="submission" date="2019-03" db="EMBL/GenBank/DDBJ databases">
        <title>Genomic analyses of the natural microbiome of Caenorhabditis elegans.</title>
        <authorList>
            <person name="Samuel B."/>
        </authorList>
    </citation>
    <scope>NUCLEOTIDE SEQUENCE [LARGE SCALE GENOMIC DNA]</scope>
    <source>
        <strain evidence="7 8">JUb65</strain>
    </source>
</reference>
<evidence type="ECO:0000256" key="4">
    <source>
        <dbReference type="ARBA" id="ARBA00022679"/>
    </source>
</evidence>
<evidence type="ECO:0000256" key="5">
    <source>
        <dbReference type="ARBA" id="ARBA00022691"/>
    </source>
</evidence>
<protein>
    <recommendedName>
        <fullName evidence="6">Ribosomal RNA small subunit methyltransferase G</fullName>
        <ecNumber evidence="6">2.1.1.-</ecNumber>
    </recommendedName>
    <alternativeName>
        <fullName evidence="6">16S rRNA 7-methylguanosine methyltransferase</fullName>
        <shortName evidence="6">16S rRNA m7G methyltransferase</shortName>
    </alternativeName>
</protein>
<gene>
    <name evidence="6" type="primary">rsmG</name>
    <name evidence="7" type="ORF">EDF64_105187</name>
</gene>
<dbReference type="EMBL" id="SNVW01000005">
    <property type="protein sequence ID" value="TDN44352.1"/>
    <property type="molecule type" value="Genomic_DNA"/>
</dbReference>
<comment type="subcellular location">
    <subcellularLocation>
        <location evidence="6">Cytoplasm</location>
    </subcellularLocation>
</comment>
<keyword evidence="4 6" id="KW-0808">Transferase</keyword>
<dbReference type="InterPro" id="IPR029063">
    <property type="entry name" value="SAM-dependent_MTases_sf"/>
</dbReference>
<feature type="binding site" evidence="6">
    <location>
        <position position="77"/>
    </location>
    <ligand>
        <name>S-adenosyl-L-methionine</name>
        <dbReference type="ChEBI" id="CHEBI:59789"/>
    </ligand>
</feature>
<evidence type="ECO:0000313" key="7">
    <source>
        <dbReference type="EMBL" id="TDN44352.1"/>
    </source>
</evidence>
<dbReference type="RefSeq" id="WP_133519769.1">
    <property type="nucleotide sequence ID" value="NZ_SNVW01000005.1"/>
</dbReference>
<organism evidence="7 8">
    <name type="scientific">Curtobacterium flaccumfaciens</name>
    <dbReference type="NCBI Taxonomy" id="2035"/>
    <lineage>
        <taxon>Bacteria</taxon>
        <taxon>Bacillati</taxon>
        <taxon>Actinomycetota</taxon>
        <taxon>Actinomycetes</taxon>
        <taxon>Micrococcales</taxon>
        <taxon>Microbacteriaceae</taxon>
        <taxon>Curtobacterium</taxon>
    </lineage>
</organism>
<evidence type="ECO:0000256" key="6">
    <source>
        <dbReference type="HAMAP-Rule" id="MF_00074"/>
    </source>
</evidence>
<dbReference type="OrthoDB" id="9808773at2"/>
<feature type="binding site" evidence="6">
    <location>
        <position position="143"/>
    </location>
    <ligand>
        <name>S-adenosyl-L-methionine</name>
        <dbReference type="ChEBI" id="CHEBI:59789"/>
    </ligand>
</feature>
<feature type="binding site" evidence="6">
    <location>
        <position position="82"/>
    </location>
    <ligand>
        <name>S-adenosyl-L-methionine</name>
        <dbReference type="ChEBI" id="CHEBI:59789"/>
    </ligand>
</feature>